<protein>
    <recommendedName>
        <fullName evidence="4">SIMPL domain-containing protein</fullName>
    </recommendedName>
</protein>
<gene>
    <name evidence="2" type="ORF">ATO12_18685</name>
</gene>
<evidence type="ECO:0000256" key="1">
    <source>
        <dbReference type="SAM" id="SignalP"/>
    </source>
</evidence>
<evidence type="ECO:0000313" key="2">
    <source>
        <dbReference type="EMBL" id="EZH73043.1"/>
    </source>
</evidence>
<evidence type="ECO:0000313" key="3">
    <source>
        <dbReference type="Proteomes" id="UP000023541"/>
    </source>
</evidence>
<name>A0A023BTE5_9FLAO</name>
<accession>A0A023BTE5</accession>
<feature type="chain" id="PRO_5001512319" description="SIMPL domain-containing protein" evidence="1">
    <location>
        <begin position="19"/>
        <end position="204"/>
    </location>
</feature>
<dbReference type="Gene3D" id="3.30.110.170">
    <property type="entry name" value="Protein of unknown function (DUF541), domain 1"/>
    <property type="match status" value="1"/>
</dbReference>
<dbReference type="AlphaFoldDB" id="A0A023BTE5"/>
<organism evidence="2 3">
    <name type="scientific">Aquimarina atlantica</name>
    <dbReference type="NCBI Taxonomy" id="1317122"/>
    <lineage>
        <taxon>Bacteria</taxon>
        <taxon>Pseudomonadati</taxon>
        <taxon>Bacteroidota</taxon>
        <taxon>Flavobacteriia</taxon>
        <taxon>Flavobacteriales</taxon>
        <taxon>Flavobacteriaceae</taxon>
        <taxon>Aquimarina</taxon>
    </lineage>
</organism>
<proteinExistence type="predicted"/>
<dbReference type="STRING" id="1317122.ATO12_18685"/>
<dbReference type="OrthoDB" id="1160428at2"/>
<reference evidence="2 3" key="1">
    <citation type="submission" date="2014-04" db="EMBL/GenBank/DDBJ databases">
        <title>Aquimarina sp. 22II-S11-z7 Genome Sequencing.</title>
        <authorList>
            <person name="Lai Q."/>
        </authorList>
    </citation>
    <scope>NUCLEOTIDE SEQUENCE [LARGE SCALE GENOMIC DNA]</scope>
    <source>
        <strain evidence="2 3">22II-S11-z7</strain>
    </source>
</reference>
<sequence length="204" mass="23189">MKKLVFIVFLLTVTSVISQENNATLTIVGEANKQIEIDSYSLTISLRQIVANGNLNFELASLSQTTQNYKDKLKTIGVDFSKFKKNVLYQLYASYSEVNDVSYYNYATTSEEEMIKIIKQKMNGLTIVQVEAVAKEKNNTEWSALTLAAIEDAKVKAKKTADHLNKKLGRIVKVENSDSRTQYINMYKPREIQKHLVTVTFTLE</sequence>
<evidence type="ECO:0008006" key="4">
    <source>
        <dbReference type="Google" id="ProtNLM"/>
    </source>
</evidence>
<keyword evidence="3" id="KW-1185">Reference proteome</keyword>
<dbReference type="eggNOG" id="ENOG502ZI14">
    <property type="taxonomic scope" value="Bacteria"/>
</dbReference>
<dbReference type="RefSeq" id="WP_034242812.1">
    <property type="nucleotide sequence ID" value="NZ_AQRA01000006.1"/>
</dbReference>
<dbReference type="EMBL" id="AQRA01000006">
    <property type="protein sequence ID" value="EZH73043.1"/>
    <property type="molecule type" value="Genomic_DNA"/>
</dbReference>
<keyword evidence="1" id="KW-0732">Signal</keyword>
<comment type="caution">
    <text evidence="2">The sequence shown here is derived from an EMBL/GenBank/DDBJ whole genome shotgun (WGS) entry which is preliminary data.</text>
</comment>
<feature type="signal peptide" evidence="1">
    <location>
        <begin position="1"/>
        <end position="18"/>
    </location>
</feature>
<dbReference type="Proteomes" id="UP000023541">
    <property type="component" value="Unassembled WGS sequence"/>
</dbReference>